<dbReference type="SUPFAM" id="SSF50494">
    <property type="entry name" value="Trypsin-like serine proteases"/>
    <property type="match status" value="1"/>
</dbReference>
<comment type="caution">
    <text evidence="2">The sequence shown here is derived from an EMBL/GenBank/DDBJ whole genome shotgun (WGS) entry which is preliminary data.</text>
</comment>
<gene>
    <name evidence="2" type="ORF">F7D95_00115</name>
</gene>
<protein>
    <submittedName>
        <fullName evidence="2">Tetratricopeptide repeat protein</fullName>
    </submittedName>
</protein>
<dbReference type="InterPro" id="IPR009003">
    <property type="entry name" value="Peptidase_S1_PA"/>
</dbReference>
<proteinExistence type="predicted"/>
<dbReference type="AlphaFoldDB" id="A0AA90UCZ2"/>
<dbReference type="Gene3D" id="2.40.10.120">
    <property type="match status" value="1"/>
</dbReference>
<evidence type="ECO:0000256" key="1">
    <source>
        <dbReference type="SAM" id="SignalP"/>
    </source>
</evidence>
<keyword evidence="1" id="KW-0732">Signal</keyword>
<reference evidence="3" key="1">
    <citation type="submission" date="2019-09" db="EMBL/GenBank/DDBJ databases">
        <title>Distinct polysaccharide growth profiles of human intestinal Prevotella copri isolates.</title>
        <authorList>
            <person name="Fehlner-Peach H."/>
            <person name="Magnabosco C."/>
            <person name="Raghavan V."/>
            <person name="Scher J.U."/>
            <person name="Tett A."/>
            <person name="Cox L.M."/>
            <person name="Gottsegen C."/>
            <person name="Watters A."/>
            <person name="Wiltshire- Gordon J.D."/>
            <person name="Segata N."/>
            <person name="Bonneau R."/>
            <person name="Littman D.R."/>
        </authorList>
    </citation>
    <scope>NUCLEOTIDE SEQUENCE [LARGE SCALE GENOMIC DNA]</scope>
    <source>
        <strain evidence="3">iAQ1179</strain>
    </source>
</reference>
<feature type="chain" id="PRO_5041712142" evidence="1">
    <location>
        <begin position="21"/>
        <end position="292"/>
    </location>
</feature>
<feature type="non-terminal residue" evidence="2">
    <location>
        <position position="292"/>
    </location>
</feature>
<sequence length="292" mass="31530">MKRINMILMGLMLGASSLFAQPGSVQKAAKSVFTLTTFNKDGNIISSTQGVFIDNKGTAIGTFKPFIGAVKATIVDASGKSMDVDAILGADELYDVAKFRVLGNTTAANIATAESPAGSKVWLVPYSIKKSPFQQEDIASVEKFKETYNYYIFSNTVPDNAVGCPFVNKSGQVIGIMHSNGQVTAIDANYAKELKVTGLSTLDAALRQTGIRTALPDTEQEAITMMTLNKSQVSRDIYDKYADEFMTKFPASAFGYKEKATLLVDKNEFAEAAKCMEEGIKKSSAKDEAHSN</sequence>
<evidence type="ECO:0000313" key="3">
    <source>
        <dbReference type="Proteomes" id="UP000442105"/>
    </source>
</evidence>
<evidence type="ECO:0000313" key="2">
    <source>
        <dbReference type="EMBL" id="MQN11256.1"/>
    </source>
</evidence>
<name>A0AA90UCZ2_9BACT</name>
<accession>A0AA90UCZ2</accession>
<organism evidence="2 3">
    <name type="scientific">Segatella copri</name>
    <dbReference type="NCBI Taxonomy" id="165179"/>
    <lineage>
        <taxon>Bacteria</taxon>
        <taxon>Pseudomonadati</taxon>
        <taxon>Bacteroidota</taxon>
        <taxon>Bacteroidia</taxon>
        <taxon>Bacteroidales</taxon>
        <taxon>Prevotellaceae</taxon>
        <taxon>Segatella</taxon>
    </lineage>
</organism>
<dbReference type="Proteomes" id="UP000442105">
    <property type="component" value="Unassembled WGS sequence"/>
</dbReference>
<dbReference type="EMBL" id="VZCW01000005">
    <property type="protein sequence ID" value="MQN11256.1"/>
    <property type="molecule type" value="Genomic_DNA"/>
</dbReference>
<feature type="signal peptide" evidence="1">
    <location>
        <begin position="1"/>
        <end position="20"/>
    </location>
</feature>